<dbReference type="STRING" id="1507870.A0A1V8SX51"/>
<feature type="compositionally biased region" description="Polar residues" evidence="5">
    <location>
        <begin position="154"/>
        <end position="164"/>
    </location>
</feature>
<dbReference type="GO" id="GO:0016020">
    <property type="term" value="C:membrane"/>
    <property type="evidence" value="ECO:0007669"/>
    <property type="project" value="UniProtKB-SubCell"/>
</dbReference>
<feature type="compositionally biased region" description="Pro residues" evidence="5">
    <location>
        <begin position="129"/>
        <end position="139"/>
    </location>
</feature>
<dbReference type="InterPro" id="IPR013717">
    <property type="entry name" value="PIG-P"/>
</dbReference>
<dbReference type="InParanoid" id="A0A1V8SX51"/>
<evidence type="ECO:0000256" key="1">
    <source>
        <dbReference type="ARBA" id="ARBA00004141"/>
    </source>
</evidence>
<keyword evidence="2 6" id="KW-0812">Transmembrane</keyword>
<feature type="compositionally biased region" description="Low complexity" evidence="5">
    <location>
        <begin position="75"/>
        <end position="89"/>
    </location>
</feature>
<reference evidence="9" key="1">
    <citation type="submission" date="2017-03" db="EMBL/GenBank/DDBJ databases">
        <title>Genomes of endolithic fungi from Antarctica.</title>
        <authorList>
            <person name="Coleine C."/>
            <person name="Masonjones S."/>
            <person name="Stajich J.E."/>
        </authorList>
    </citation>
    <scope>NUCLEOTIDE SEQUENCE [LARGE SCALE GENOMIC DNA]</scope>
    <source>
        <strain evidence="9">CCFEE 5527</strain>
    </source>
</reference>
<evidence type="ECO:0000256" key="3">
    <source>
        <dbReference type="ARBA" id="ARBA00022989"/>
    </source>
</evidence>
<evidence type="ECO:0000256" key="4">
    <source>
        <dbReference type="ARBA" id="ARBA00023136"/>
    </source>
</evidence>
<feature type="region of interest" description="Disordered" evidence="5">
    <location>
        <begin position="1"/>
        <end position="115"/>
    </location>
</feature>
<feature type="domain" description="PIG-P" evidence="7">
    <location>
        <begin position="189"/>
        <end position="380"/>
    </location>
</feature>
<dbReference type="Pfam" id="PF08510">
    <property type="entry name" value="PIG-P"/>
    <property type="match status" value="1"/>
</dbReference>
<sequence length="384" mass="41298">MPPQSRGTPPKPPPVPTAFQSKSTPNLPTLRSLQDSSTDPSPRPDYPPATSPEIVTSPSEATSLDSFTLDPPSPLSSALPSEASTSASESDSDDDDTEPPSSLPPRSLYAHPSRSHSFLPNHFAPPFYNRPPTPLPPSPSLTSLLRPPYKLPSRPSTPDISSDEASSHRAAPTTGTATPLPRATPKIPTYEYYGFTLYLSSSLAFMVYLLWAYLPSPFLRSLGITYYPNRWWALAVPAWSVVFVLWIYVALAGYNTGYLTLPLSSVACLVDEAANVAVVDRQGNLIRDERPSWEAATQFAGSTVRARSGVRGAALPLRPPPSPRRGTGKNGGQITPKARSRQSSPAGYGLEPGLDWKTLWNEGTDAVMDIPIGGVCEILYGGVD</sequence>
<protein>
    <recommendedName>
        <fullName evidence="7">PIG-P domain-containing protein</fullName>
    </recommendedName>
</protein>
<dbReference type="AlphaFoldDB" id="A0A1V8SX51"/>
<dbReference type="OrthoDB" id="690928at2759"/>
<feature type="transmembrane region" description="Helical" evidence="6">
    <location>
        <begin position="192"/>
        <end position="211"/>
    </location>
</feature>
<keyword evidence="3 6" id="KW-1133">Transmembrane helix</keyword>
<feature type="compositionally biased region" description="Pro residues" evidence="5">
    <location>
        <begin position="41"/>
        <end position="50"/>
    </location>
</feature>
<dbReference type="GO" id="GO:0005783">
    <property type="term" value="C:endoplasmic reticulum"/>
    <property type="evidence" value="ECO:0007669"/>
    <property type="project" value="TreeGrafter"/>
</dbReference>
<feature type="compositionally biased region" description="Low complexity" evidence="5">
    <location>
        <begin position="170"/>
        <end position="182"/>
    </location>
</feature>
<keyword evidence="9" id="KW-1185">Reference proteome</keyword>
<evidence type="ECO:0000313" key="9">
    <source>
        <dbReference type="Proteomes" id="UP000192596"/>
    </source>
</evidence>
<evidence type="ECO:0000256" key="6">
    <source>
        <dbReference type="SAM" id="Phobius"/>
    </source>
</evidence>
<feature type="transmembrane region" description="Helical" evidence="6">
    <location>
        <begin position="231"/>
        <end position="254"/>
    </location>
</feature>
<comment type="caution">
    <text evidence="8">The sequence shown here is derived from an EMBL/GenBank/DDBJ whole genome shotgun (WGS) entry which is preliminary data.</text>
</comment>
<dbReference type="GO" id="GO:0006506">
    <property type="term" value="P:GPI anchor biosynthetic process"/>
    <property type="evidence" value="ECO:0007669"/>
    <property type="project" value="TreeGrafter"/>
</dbReference>
<proteinExistence type="predicted"/>
<accession>A0A1V8SX51</accession>
<evidence type="ECO:0000256" key="5">
    <source>
        <dbReference type="SAM" id="MobiDB-lite"/>
    </source>
</evidence>
<dbReference type="Proteomes" id="UP000192596">
    <property type="component" value="Unassembled WGS sequence"/>
</dbReference>
<feature type="region of interest" description="Disordered" evidence="5">
    <location>
        <begin position="309"/>
        <end position="349"/>
    </location>
</feature>
<dbReference type="InterPro" id="IPR052263">
    <property type="entry name" value="GPI_Anchor_Biosynth"/>
</dbReference>
<evidence type="ECO:0000259" key="7">
    <source>
        <dbReference type="Pfam" id="PF08510"/>
    </source>
</evidence>
<dbReference type="EMBL" id="NAJO01000024">
    <property type="protein sequence ID" value="OQO03654.1"/>
    <property type="molecule type" value="Genomic_DNA"/>
</dbReference>
<evidence type="ECO:0000313" key="8">
    <source>
        <dbReference type="EMBL" id="OQO03654.1"/>
    </source>
</evidence>
<dbReference type="PANTHER" id="PTHR46346">
    <property type="entry name" value="PHOSPHATIDYLINOSITOL N-ACETYLGLUCOSAMINYLTRANSFERASE SUBUNIT P"/>
    <property type="match status" value="1"/>
</dbReference>
<feature type="compositionally biased region" description="Polar residues" evidence="5">
    <location>
        <begin position="53"/>
        <end position="66"/>
    </location>
</feature>
<evidence type="ECO:0000256" key="2">
    <source>
        <dbReference type="ARBA" id="ARBA00022692"/>
    </source>
</evidence>
<dbReference type="PANTHER" id="PTHR46346:SF1">
    <property type="entry name" value="PHOSPHATIDYLINOSITOL N-ACETYLGLUCOSAMINYLTRANSFERASE SUBUNIT P"/>
    <property type="match status" value="1"/>
</dbReference>
<organism evidence="8 9">
    <name type="scientific">Cryoendolithus antarcticus</name>
    <dbReference type="NCBI Taxonomy" id="1507870"/>
    <lineage>
        <taxon>Eukaryota</taxon>
        <taxon>Fungi</taxon>
        <taxon>Dikarya</taxon>
        <taxon>Ascomycota</taxon>
        <taxon>Pezizomycotina</taxon>
        <taxon>Dothideomycetes</taxon>
        <taxon>Dothideomycetidae</taxon>
        <taxon>Cladosporiales</taxon>
        <taxon>Cladosporiaceae</taxon>
        <taxon>Cryoendolithus</taxon>
    </lineage>
</organism>
<feature type="compositionally biased region" description="Pro residues" evidence="5">
    <location>
        <begin position="1"/>
        <end position="16"/>
    </location>
</feature>
<name>A0A1V8SX51_9PEZI</name>
<gene>
    <name evidence="8" type="ORF">B0A48_10319</name>
</gene>
<keyword evidence="4 6" id="KW-0472">Membrane</keyword>
<feature type="region of interest" description="Disordered" evidence="5">
    <location>
        <begin position="129"/>
        <end position="182"/>
    </location>
</feature>
<comment type="subcellular location">
    <subcellularLocation>
        <location evidence="1">Membrane</location>
        <topology evidence="1">Multi-pass membrane protein</topology>
    </subcellularLocation>
</comment>
<feature type="compositionally biased region" description="Polar residues" evidence="5">
    <location>
        <begin position="18"/>
        <end position="40"/>
    </location>
</feature>